<evidence type="ECO:0000259" key="3">
    <source>
        <dbReference type="Pfam" id="PF14490"/>
    </source>
</evidence>
<name>A0ABS2U1H0_9ACTN</name>
<feature type="compositionally biased region" description="Low complexity" evidence="1">
    <location>
        <begin position="264"/>
        <end position="280"/>
    </location>
</feature>
<dbReference type="EMBL" id="JADKYB010000025">
    <property type="protein sequence ID" value="MBM9509447.1"/>
    <property type="molecule type" value="Genomic_DNA"/>
</dbReference>
<reference evidence="4 5" key="1">
    <citation type="submission" date="2021-01" db="EMBL/GenBank/DDBJ databases">
        <title>Streptomyces acididurans sp. nov., isolated from a peat swamp forest soil.</title>
        <authorList>
            <person name="Chantavorakit T."/>
            <person name="Duangmal K."/>
        </authorList>
    </citation>
    <scope>NUCLEOTIDE SEQUENCE [LARGE SCALE GENOMIC DNA]</scope>
    <source>
        <strain evidence="4 5">KK5PA1</strain>
    </source>
</reference>
<keyword evidence="4" id="KW-0067">ATP-binding</keyword>
<dbReference type="GO" id="GO:0005524">
    <property type="term" value="F:ATP binding"/>
    <property type="evidence" value="ECO:0007669"/>
    <property type="project" value="UniProtKB-KW"/>
</dbReference>
<feature type="compositionally biased region" description="Basic and acidic residues" evidence="1">
    <location>
        <begin position="1"/>
        <end position="19"/>
    </location>
</feature>
<dbReference type="Pfam" id="PF13538">
    <property type="entry name" value="UvrD_C_2"/>
    <property type="match status" value="1"/>
</dbReference>
<accession>A0ABS2U1H0</accession>
<dbReference type="Pfam" id="PF14490">
    <property type="entry name" value="HHH_RecD2"/>
    <property type="match status" value="1"/>
</dbReference>
<dbReference type="InterPro" id="IPR027417">
    <property type="entry name" value="P-loop_NTPase"/>
</dbReference>
<dbReference type="Pfam" id="PF13604">
    <property type="entry name" value="AAA_30"/>
    <property type="match status" value="1"/>
</dbReference>
<feature type="compositionally biased region" description="Basic and acidic residues" evidence="1">
    <location>
        <begin position="188"/>
        <end position="200"/>
    </location>
</feature>
<feature type="compositionally biased region" description="Basic and acidic residues" evidence="1">
    <location>
        <begin position="82"/>
        <end position="96"/>
    </location>
</feature>
<feature type="domain" description="UvrD-like helicase C-terminal" evidence="2">
    <location>
        <begin position="797"/>
        <end position="845"/>
    </location>
</feature>
<feature type="domain" description="ATP-dependent RecD2 DNA helicase-like helix-hairpin-helix" evidence="3">
    <location>
        <begin position="317"/>
        <end position="398"/>
    </location>
</feature>
<protein>
    <submittedName>
        <fullName evidence="4">ATP-binding domain-containing protein</fullName>
    </submittedName>
</protein>
<keyword evidence="4" id="KW-0547">Nucleotide-binding</keyword>
<evidence type="ECO:0000256" key="1">
    <source>
        <dbReference type="SAM" id="MobiDB-lite"/>
    </source>
</evidence>
<feature type="compositionally biased region" description="Basic and acidic residues" evidence="1">
    <location>
        <begin position="113"/>
        <end position="123"/>
    </location>
</feature>
<keyword evidence="5" id="KW-1185">Reference proteome</keyword>
<organism evidence="4 5">
    <name type="scientific">Actinacidiphila acididurans</name>
    <dbReference type="NCBI Taxonomy" id="2784346"/>
    <lineage>
        <taxon>Bacteria</taxon>
        <taxon>Bacillati</taxon>
        <taxon>Actinomycetota</taxon>
        <taxon>Actinomycetes</taxon>
        <taxon>Kitasatosporales</taxon>
        <taxon>Streptomycetaceae</taxon>
        <taxon>Actinacidiphila</taxon>
    </lineage>
</organism>
<feature type="compositionally biased region" description="Gly residues" evidence="1">
    <location>
        <begin position="247"/>
        <end position="259"/>
    </location>
</feature>
<evidence type="ECO:0000313" key="4">
    <source>
        <dbReference type="EMBL" id="MBM9509447.1"/>
    </source>
</evidence>
<dbReference type="Gene3D" id="2.30.30.940">
    <property type="match status" value="1"/>
</dbReference>
<dbReference type="Gene3D" id="3.40.50.300">
    <property type="entry name" value="P-loop containing nucleotide triphosphate hydrolases"/>
    <property type="match status" value="2"/>
</dbReference>
<sequence length="879" mass="88089">MAEEAARLQEEEAAERDGAPARPAETVEDQGQGEAEGAPGGEDGTAEEGGREAEGPAGKAQRPGRGEPDSEYDAPESGEGTARGRADGTRADRQRPGDASGRSGGGPEAAQGRPDDGPARRPEGGTGGEQGVGDADYREGRQGTSNSRGEGPDRRPEGGTGGGPGRPGGSVRRGPDDTGGPGPYEGGRGPEARRGDDAGYDRNGAPDAPGLSGGRRGEDDARGPGPRHGGRPPYTAGGNGADSAPGAPGGAPGDGGSGRRGADDTPGSGPRHGGRPPYAAGGNGGGNGADSAPGGPEVVGSGRAAVDPRAVEGARGVLTGGGAPGELAEAVVRLLGEGAGEALRQDPWLVLGVPGVRVEQADGFARAVLGGQAGPGDERRGRALVGFVLEKAAQEGHTALGADAVKAALGRHGVPDPEAAVTAAVEDGGVLLFRDESVELPADEDEETDVPLLLGLDKHALAEESLADGCVRLLRSFEAEAVAVGEEAEQMWERAAAGAPSSSAAQLIRTAAASGLVLHTGGEAARAEPAALVNAARAAGLRAYAAAYTDNGRRRLAEAVGEQAAVTVEGLLTGRGGPGRAPDSSLALDLLAVLDAPLLSAEEAATLVEALPDGVRLVFSGDENALWSAGPGRAFADLLASKACPRVTSRTPDPGPIGELTSYVSVGELPAVEAPDKEVVVVPVRDPDEAVLRTVQLVADSVPRAIGVPADRTQVIAIAHGGPVGTRALNAALKERLNPGPGRFGGFDPGDRVVIVTGPGHALLATVVGAEPTGLRLDSERGPVLVPREDVATAVRHGWALTGHQAAGMRWPAVVVVVPGDAGALLNRAWVYTAFARGERHLSVVQGAEQGLPQAVAEGVARARTTRLGSVLKELAAGG</sequence>
<feature type="compositionally biased region" description="Gly residues" evidence="1">
    <location>
        <begin position="158"/>
        <end position="168"/>
    </location>
</feature>
<proteinExistence type="predicted"/>
<dbReference type="InterPro" id="IPR029493">
    <property type="entry name" value="RecD2-like_HHH"/>
</dbReference>
<evidence type="ECO:0000259" key="2">
    <source>
        <dbReference type="Pfam" id="PF13538"/>
    </source>
</evidence>
<comment type="caution">
    <text evidence="4">The sequence shown here is derived from an EMBL/GenBank/DDBJ whole genome shotgun (WGS) entry which is preliminary data.</text>
</comment>
<dbReference type="SUPFAM" id="SSF52540">
    <property type="entry name" value="P-loop containing nucleoside triphosphate hydrolases"/>
    <property type="match status" value="1"/>
</dbReference>
<dbReference type="InterPro" id="IPR027785">
    <property type="entry name" value="UvrD-like_helicase_C"/>
</dbReference>
<feature type="region of interest" description="Disordered" evidence="1">
    <location>
        <begin position="1"/>
        <end position="302"/>
    </location>
</feature>
<dbReference type="Proteomes" id="UP000749040">
    <property type="component" value="Unassembled WGS sequence"/>
</dbReference>
<evidence type="ECO:0000313" key="5">
    <source>
        <dbReference type="Proteomes" id="UP000749040"/>
    </source>
</evidence>
<feature type="compositionally biased region" description="Gly residues" evidence="1">
    <location>
        <begin position="177"/>
        <end position="187"/>
    </location>
</feature>
<gene>
    <name evidence="4" type="ORF">ITX44_33850</name>
</gene>